<name>A0A137P1M5_CONC2</name>
<dbReference type="Proteomes" id="UP000070444">
    <property type="component" value="Unassembled WGS sequence"/>
</dbReference>
<dbReference type="OMA" id="EERKGCS"/>
<accession>A0A137P1M5</accession>
<evidence type="ECO:0000313" key="3">
    <source>
        <dbReference type="Proteomes" id="UP000070444"/>
    </source>
</evidence>
<feature type="region of interest" description="Disordered" evidence="1">
    <location>
        <begin position="159"/>
        <end position="181"/>
    </location>
</feature>
<dbReference type="AlphaFoldDB" id="A0A137P1M5"/>
<sequence length="181" mass="19729">MSQYTEKQIKAVVKEGGKRGVEIDGAATMGGLEFFCTKVDEPAGDLELMKHTLEAMNKEIDPNDEESKGGSGWIGKLIVSINDDQTALVAYVPEDKQAKINAAEWLKDVLSVYDEAKFEESTAGLARAIVPKNADKGTFSLKVRDDVISRGISYLRSKGAFPEAEDSDSEPAMGDDFFDNL</sequence>
<keyword evidence="3" id="KW-1185">Reference proteome</keyword>
<organism evidence="2 3">
    <name type="scientific">Conidiobolus coronatus (strain ATCC 28846 / CBS 209.66 / NRRL 28638)</name>
    <name type="common">Delacroixia coronata</name>
    <dbReference type="NCBI Taxonomy" id="796925"/>
    <lineage>
        <taxon>Eukaryota</taxon>
        <taxon>Fungi</taxon>
        <taxon>Fungi incertae sedis</taxon>
        <taxon>Zoopagomycota</taxon>
        <taxon>Entomophthoromycotina</taxon>
        <taxon>Entomophthoromycetes</taxon>
        <taxon>Entomophthorales</taxon>
        <taxon>Ancylistaceae</taxon>
        <taxon>Conidiobolus</taxon>
    </lineage>
</organism>
<reference evidence="2 3" key="1">
    <citation type="journal article" date="2015" name="Genome Biol. Evol.">
        <title>Phylogenomic analyses indicate that early fungi evolved digesting cell walls of algal ancestors of land plants.</title>
        <authorList>
            <person name="Chang Y."/>
            <person name="Wang S."/>
            <person name="Sekimoto S."/>
            <person name="Aerts A.L."/>
            <person name="Choi C."/>
            <person name="Clum A."/>
            <person name="LaButti K.M."/>
            <person name="Lindquist E.A."/>
            <person name="Yee Ngan C."/>
            <person name="Ohm R.A."/>
            <person name="Salamov A.A."/>
            <person name="Grigoriev I.V."/>
            <person name="Spatafora J.W."/>
            <person name="Berbee M.L."/>
        </authorList>
    </citation>
    <scope>NUCLEOTIDE SEQUENCE [LARGE SCALE GENOMIC DNA]</scope>
    <source>
        <strain evidence="2 3">NRRL 28638</strain>
    </source>
</reference>
<dbReference type="EMBL" id="KQ964553">
    <property type="protein sequence ID" value="KXN68960.1"/>
    <property type="molecule type" value="Genomic_DNA"/>
</dbReference>
<evidence type="ECO:0000256" key="1">
    <source>
        <dbReference type="SAM" id="MobiDB-lite"/>
    </source>
</evidence>
<protein>
    <submittedName>
        <fullName evidence="2">Uncharacterized protein</fullName>
    </submittedName>
</protein>
<gene>
    <name evidence="2" type="ORF">CONCODRAFT_100685</name>
</gene>
<evidence type="ECO:0000313" key="2">
    <source>
        <dbReference type="EMBL" id="KXN68960.1"/>
    </source>
</evidence>
<proteinExistence type="predicted"/>
<dbReference type="OrthoDB" id="249703at2759"/>